<dbReference type="FunFam" id="3.20.20.100:FF:000015">
    <property type="entry name" value="Oxidoreductase, aldo/keto reductase family"/>
    <property type="match status" value="1"/>
</dbReference>
<dbReference type="InterPro" id="IPR018170">
    <property type="entry name" value="Aldo/ket_reductase_CS"/>
</dbReference>
<dbReference type="PROSITE" id="PS00798">
    <property type="entry name" value="ALDOKETO_REDUCTASE_1"/>
    <property type="match status" value="1"/>
</dbReference>
<sequence length="701" mass="78933">MGLFTGTSSSATRRANSAAPLKRRSLGRVNRDSSGSLLGPSSRGTTTIKPGLPAEEGRPKSSERVHDDQVQTPAALSSAAALKASSQSGAEETSDEEPDLDLSDLQSDNTFLYERHLPLDSALGLKPLHPPKVSILERIDAYIAEHYLDCFGITHQDEEVQHHNRLVPFFAKAPRFLSIRSLKRKELERDYTKERDTTETCSSTATETLSEAEAKQKTAEKVPLERRCFNCGESDHAVAQFPLPRNRQRIRQSRLEFEESKAERGQDTSMGEINGYARLHQQLASAEQRLRWLDKFVPGKPSRALIEALAWEAGETGGDRDAAETKDEEVFDLPYLRNMLIWGYPPGWISDRDPVEQIRQRIQQDSKWETVTVLDGFDLVALAQPQHPESDTVKDDDNSRKYADHGKVAGQVRRWVDYQTHLFDSNRLQSFDRVFRAPLPQMREEPVQNYPHGYTMPRFGIGAWDMRGSECRTALLNALDKAGYRHVDTARYYRNEEACGQAVRECSVPRSEIFYTTKVYLNEMGGGSITRNAVEDSLSKSGLDYLDLVLIHAPDGGIKFRLDSWATLTELVQEGKIRSLGVSNFGPQHIRELLDSKPKVLPVVNQVELHPFFAQKELRKACEKEGIIVQAYCPLARGRYYGNENLVKVAKETGKTEAQVMLRWLVQSGIVALPKSANPQRQVENAECLSFELSSEQMQGK</sequence>
<feature type="compositionally biased region" description="Low complexity" evidence="4">
    <location>
        <begin position="74"/>
        <end position="91"/>
    </location>
</feature>
<evidence type="ECO:0000256" key="2">
    <source>
        <dbReference type="ARBA" id="ARBA00022857"/>
    </source>
</evidence>
<comment type="caution">
    <text evidence="6">The sequence shown here is derived from an EMBL/GenBank/DDBJ whole genome shotgun (WGS) entry which is preliminary data.</text>
</comment>
<dbReference type="GO" id="GO:0016616">
    <property type="term" value="F:oxidoreductase activity, acting on the CH-OH group of donors, NAD or NADP as acceptor"/>
    <property type="evidence" value="ECO:0007669"/>
    <property type="project" value="UniProtKB-ARBA"/>
</dbReference>
<dbReference type="InterPro" id="IPR036812">
    <property type="entry name" value="NAD(P)_OxRdtase_dom_sf"/>
</dbReference>
<dbReference type="InterPro" id="IPR023210">
    <property type="entry name" value="NADP_OxRdtase_dom"/>
</dbReference>
<dbReference type="AlphaFoldDB" id="A0A8H8TTK5"/>
<dbReference type="InterPro" id="IPR020471">
    <property type="entry name" value="AKR"/>
</dbReference>
<feature type="domain" description="NADP-dependent oxidoreductase" evidence="5">
    <location>
        <begin position="460"/>
        <end position="699"/>
    </location>
</feature>
<evidence type="ECO:0000256" key="4">
    <source>
        <dbReference type="SAM" id="MobiDB-lite"/>
    </source>
</evidence>
<keyword evidence="3" id="KW-0560">Oxidoreductase</keyword>
<feature type="compositionally biased region" description="Basic and acidic residues" evidence="4">
    <location>
        <begin position="55"/>
        <end position="69"/>
    </location>
</feature>
<dbReference type="PANTHER" id="PTHR43827">
    <property type="entry name" value="2,5-DIKETO-D-GLUCONIC ACID REDUCTASE"/>
    <property type="match status" value="1"/>
</dbReference>
<dbReference type="Proteomes" id="UP000658997">
    <property type="component" value="Unassembled WGS sequence"/>
</dbReference>
<evidence type="ECO:0000256" key="1">
    <source>
        <dbReference type="ARBA" id="ARBA00007905"/>
    </source>
</evidence>
<dbReference type="Gene3D" id="3.20.20.100">
    <property type="entry name" value="NADP-dependent oxidoreductase domain"/>
    <property type="match status" value="1"/>
</dbReference>
<dbReference type="PANTHER" id="PTHR43827:SF3">
    <property type="entry name" value="NADP-DEPENDENT OXIDOREDUCTASE DOMAIN-CONTAINING PROTEIN"/>
    <property type="match status" value="1"/>
</dbReference>
<name>A0A8H8TTK5_9BASI</name>
<feature type="compositionally biased region" description="Low complexity" evidence="4">
    <location>
        <begin position="7"/>
        <end position="19"/>
    </location>
</feature>
<accession>A0A8H8TTK5</accession>
<comment type="similarity">
    <text evidence="1">Belongs to the aldo/keto reductase family.</text>
</comment>
<dbReference type="PRINTS" id="PR00069">
    <property type="entry name" value="ALDKETRDTASE"/>
</dbReference>
<feature type="region of interest" description="Disordered" evidence="4">
    <location>
        <begin position="1"/>
        <end position="103"/>
    </location>
</feature>
<feature type="region of interest" description="Disordered" evidence="4">
    <location>
        <begin position="190"/>
        <end position="218"/>
    </location>
</feature>
<evidence type="ECO:0000313" key="6">
    <source>
        <dbReference type="EMBL" id="SYW81237.1"/>
    </source>
</evidence>
<dbReference type="Pfam" id="PF00248">
    <property type="entry name" value="Aldo_ket_red"/>
    <property type="match status" value="1"/>
</dbReference>
<dbReference type="SUPFAM" id="SSF51430">
    <property type="entry name" value="NAD(P)-linked oxidoreductase"/>
    <property type="match status" value="1"/>
</dbReference>
<feature type="compositionally biased region" description="Low complexity" evidence="4">
    <location>
        <begin position="33"/>
        <end position="47"/>
    </location>
</feature>
<evidence type="ECO:0000256" key="3">
    <source>
        <dbReference type="ARBA" id="ARBA00023002"/>
    </source>
</evidence>
<protein>
    <submittedName>
        <fullName evidence="6">Related to 2,5-diketo-D-gluconic acid reductase</fullName>
    </submittedName>
</protein>
<proteinExistence type="inferred from homology"/>
<feature type="compositionally biased region" description="Acidic residues" evidence="4">
    <location>
        <begin position="92"/>
        <end position="102"/>
    </location>
</feature>
<keyword evidence="7" id="KW-1185">Reference proteome</keyword>
<dbReference type="CDD" id="cd19071">
    <property type="entry name" value="AKR_AKR1-5-like"/>
    <property type="match status" value="1"/>
</dbReference>
<evidence type="ECO:0000313" key="7">
    <source>
        <dbReference type="Proteomes" id="UP000658997"/>
    </source>
</evidence>
<evidence type="ECO:0000259" key="5">
    <source>
        <dbReference type="Pfam" id="PF00248"/>
    </source>
</evidence>
<reference evidence="6" key="1">
    <citation type="submission" date="2018-08" db="EMBL/GenBank/DDBJ databases">
        <authorList>
            <person name="Guldener U."/>
        </authorList>
    </citation>
    <scope>NUCLEOTIDE SEQUENCE</scope>
    <source>
        <strain evidence="6">UB2</strain>
    </source>
</reference>
<gene>
    <name evidence="6" type="ORF">UBRO2_04154</name>
</gene>
<dbReference type="EMBL" id="ULHB01000091">
    <property type="protein sequence ID" value="SYW81237.1"/>
    <property type="molecule type" value="Genomic_DNA"/>
</dbReference>
<keyword evidence="2" id="KW-0521">NADP</keyword>
<organism evidence="6 7">
    <name type="scientific">Ustilago bromivora</name>
    <dbReference type="NCBI Taxonomy" id="307758"/>
    <lineage>
        <taxon>Eukaryota</taxon>
        <taxon>Fungi</taxon>
        <taxon>Dikarya</taxon>
        <taxon>Basidiomycota</taxon>
        <taxon>Ustilaginomycotina</taxon>
        <taxon>Ustilaginomycetes</taxon>
        <taxon>Ustilaginales</taxon>
        <taxon>Ustilaginaceae</taxon>
        <taxon>Ustilago</taxon>
    </lineage>
</organism>
<dbReference type="PROSITE" id="PS00062">
    <property type="entry name" value="ALDOKETO_REDUCTASE_2"/>
    <property type="match status" value="1"/>
</dbReference>
<feature type="compositionally biased region" description="Low complexity" evidence="4">
    <location>
        <begin position="199"/>
        <end position="211"/>
    </location>
</feature>